<dbReference type="InterPro" id="IPR051122">
    <property type="entry name" value="SDR_DHRS6-like"/>
</dbReference>
<evidence type="ECO:0000256" key="1">
    <source>
        <dbReference type="ARBA" id="ARBA00006484"/>
    </source>
</evidence>
<dbReference type="Proteomes" id="UP000037151">
    <property type="component" value="Unassembled WGS sequence"/>
</dbReference>
<dbReference type="Gene3D" id="3.40.50.720">
    <property type="entry name" value="NAD(P)-binding Rossmann-like Domain"/>
    <property type="match status" value="1"/>
</dbReference>
<comment type="similarity">
    <text evidence="1">Belongs to the short-chain dehydrogenases/reductases (SDR) family.</text>
</comment>
<proteinExistence type="inferred from homology"/>
<evidence type="ECO:0000313" key="3">
    <source>
        <dbReference type="EMBL" id="KND30862.1"/>
    </source>
</evidence>
<dbReference type="Pfam" id="PF13561">
    <property type="entry name" value="adh_short_C2"/>
    <property type="match status" value="1"/>
</dbReference>
<name>A0A0L0JYI6_9ACTN</name>
<organism evidence="3 4">
    <name type="scientific">Streptomyces acidiscabies</name>
    <dbReference type="NCBI Taxonomy" id="42234"/>
    <lineage>
        <taxon>Bacteria</taxon>
        <taxon>Bacillati</taxon>
        <taxon>Actinomycetota</taxon>
        <taxon>Actinomycetes</taxon>
        <taxon>Kitasatosporales</taxon>
        <taxon>Streptomycetaceae</taxon>
        <taxon>Streptomyces</taxon>
    </lineage>
</organism>
<dbReference type="PANTHER" id="PTHR43477:SF1">
    <property type="entry name" value="DIHYDROANTICAPSIN 7-DEHYDROGENASE"/>
    <property type="match status" value="1"/>
</dbReference>
<dbReference type="OrthoDB" id="9806974at2"/>
<dbReference type="InterPro" id="IPR036291">
    <property type="entry name" value="NAD(P)-bd_dom_sf"/>
</dbReference>
<comment type="caution">
    <text evidence="3">The sequence shown here is derived from an EMBL/GenBank/DDBJ whole genome shotgun (WGS) entry which is preliminary data.</text>
</comment>
<evidence type="ECO:0000313" key="4">
    <source>
        <dbReference type="Proteomes" id="UP000037151"/>
    </source>
</evidence>
<gene>
    <name evidence="3" type="ORF">IQ63_27545</name>
</gene>
<dbReference type="AlphaFoldDB" id="A0A0L0JYI6"/>
<dbReference type="PATRIC" id="fig|42234.21.peg.5676"/>
<dbReference type="SUPFAM" id="SSF51735">
    <property type="entry name" value="NAD(P)-binding Rossmann-fold domains"/>
    <property type="match status" value="1"/>
</dbReference>
<sequence>MRVVIMGGTSGIGLATAKALAADGAEVTVTGRDPARLEAARDIPATAVRLDATDETEVAEFFTRTGPIDHLVLAFSPGAVGLGPLADVKLTDVRAAFEGKLFPYLFAIQQAEVTGSITLLSAATARSALAGTTALAAVNGAIERAVSPLAAELAPVRVNAVSPGAVDTPWWSFLPEDARQAQFKAAADTVPAGRVGDPTDVAEAIRYLIGAEYVTGSILPVDGGMTVA</sequence>
<dbReference type="CDD" id="cd05233">
    <property type="entry name" value="SDR_c"/>
    <property type="match status" value="1"/>
</dbReference>
<dbReference type="EMBL" id="JPPY01000161">
    <property type="protein sequence ID" value="KND30862.1"/>
    <property type="molecule type" value="Genomic_DNA"/>
</dbReference>
<dbReference type="GO" id="GO:0016491">
    <property type="term" value="F:oxidoreductase activity"/>
    <property type="evidence" value="ECO:0007669"/>
    <property type="project" value="UniProtKB-KW"/>
</dbReference>
<reference evidence="4" key="1">
    <citation type="submission" date="2014-07" db="EMBL/GenBank/DDBJ databases">
        <title>Genome sequencing of plant-pathogenic Streptomyces species.</title>
        <authorList>
            <person name="Harrison J."/>
            <person name="Sapp M."/>
            <person name="Thwaites R."/>
            <person name="Studholme D.J."/>
        </authorList>
    </citation>
    <scope>NUCLEOTIDE SEQUENCE [LARGE SCALE GENOMIC DNA]</scope>
    <source>
        <strain evidence="4">NCPPB 4445</strain>
    </source>
</reference>
<dbReference type="InterPro" id="IPR002347">
    <property type="entry name" value="SDR_fam"/>
</dbReference>
<dbReference type="PRINTS" id="PR00081">
    <property type="entry name" value="GDHRDH"/>
</dbReference>
<protein>
    <submittedName>
        <fullName evidence="3">Short-chain dehydrogenase</fullName>
    </submittedName>
</protein>
<evidence type="ECO:0000256" key="2">
    <source>
        <dbReference type="ARBA" id="ARBA00023002"/>
    </source>
</evidence>
<keyword evidence="2" id="KW-0560">Oxidoreductase</keyword>
<accession>A0A0L0JYI6</accession>
<dbReference type="PANTHER" id="PTHR43477">
    <property type="entry name" value="DIHYDROANTICAPSIN 7-DEHYDROGENASE"/>
    <property type="match status" value="1"/>
</dbReference>
<dbReference type="RefSeq" id="WP_050373010.1">
    <property type="nucleotide sequence ID" value="NZ_KQ257828.1"/>
</dbReference>